<feature type="DNA-binding region" description="OmpR/PhoB-type" evidence="9">
    <location>
        <begin position="124"/>
        <end position="218"/>
    </location>
</feature>
<dbReference type="GO" id="GO:0006355">
    <property type="term" value="P:regulation of DNA-templated transcription"/>
    <property type="evidence" value="ECO:0007669"/>
    <property type="project" value="InterPro"/>
</dbReference>
<dbReference type="PANTHER" id="PTHR48111">
    <property type="entry name" value="REGULATOR OF RPOS"/>
    <property type="match status" value="1"/>
</dbReference>
<dbReference type="Pfam" id="PF00072">
    <property type="entry name" value="Response_reg"/>
    <property type="match status" value="1"/>
</dbReference>
<evidence type="ECO:0000259" key="11">
    <source>
        <dbReference type="PROSITE" id="PS51755"/>
    </source>
</evidence>
<reference evidence="12" key="1">
    <citation type="submission" date="2021-04" db="EMBL/GenBank/DDBJ databases">
        <title>Sinoanaerobacter chloroacetimidivorans sp. nov., an obligate anaerobic bacterium isolated from anaerobic sludge.</title>
        <authorList>
            <person name="Bao Y."/>
        </authorList>
    </citation>
    <scope>NUCLEOTIDE SEQUENCE</scope>
    <source>
        <strain evidence="12">BAD-6</strain>
    </source>
</reference>
<dbReference type="EMBL" id="JAGSND010000015">
    <property type="protein sequence ID" value="MBR0599649.1"/>
    <property type="molecule type" value="Genomic_DNA"/>
</dbReference>
<keyword evidence="6" id="KW-0804">Transcription</keyword>
<feature type="domain" description="OmpR/PhoB-type" evidence="11">
    <location>
        <begin position="124"/>
        <end position="218"/>
    </location>
</feature>
<keyword evidence="5 9" id="KW-0238">DNA-binding</keyword>
<evidence type="ECO:0000256" key="6">
    <source>
        <dbReference type="ARBA" id="ARBA00023163"/>
    </source>
</evidence>
<accession>A0A8J8B2T3</accession>
<dbReference type="InterPro" id="IPR001867">
    <property type="entry name" value="OmpR/PhoB-type_DNA-bd"/>
</dbReference>
<dbReference type="InterPro" id="IPR011006">
    <property type="entry name" value="CheY-like_superfamily"/>
</dbReference>
<dbReference type="SUPFAM" id="SSF52172">
    <property type="entry name" value="CheY-like"/>
    <property type="match status" value="1"/>
</dbReference>
<dbReference type="SMART" id="SM00448">
    <property type="entry name" value="REC"/>
    <property type="match status" value="1"/>
</dbReference>
<evidence type="ECO:0000256" key="8">
    <source>
        <dbReference type="PROSITE-ProRule" id="PRU00169"/>
    </source>
</evidence>
<evidence type="ECO:0000256" key="7">
    <source>
        <dbReference type="ARBA" id="ARBA00024867"/>
    </source>
</evidence>
<dbReference type="GO" id="GO:0000976">
    <property type="term" value="F:transcription cis-regulatory region binding"/>
    <property type="evidence" value="ECO:0007669"/>
    <property type="project" value="TreeGrafter"/>
</dbReference>
<dbReference type="PANTHER" id="PTHR48111:SF32">
    <property type="entry name" value="STAGE 0 SPORULATION PROTEIN A HOMOLOG"/>
    <property type="match status" value="1"/>
</dbReference>
<dbReference type="InterPro" id="IPR039420">
    <property type="entry name" value="WalR-like"/>
</dbReference>
<dbReference type="InterPro" id="IPR001789">
    <property type="entry name" value="Sig_transdc_resp-reg_receiver"/>
</dbReference>
<feature type="modified residue" description="4-aspartylphosphate" evidence="8">
    <location>
        <position position="53"/>
    </location>
</feature>
<keyword evidence="2 8" id="KW-0597">Phosphoprotein</keyword>
<dbReference type="GO" id="GO:0032993">
    <property type="term" value="C:protein-DNA complex"/>
    <property type="evidence" value="ECO:0007669"/>
    <property type="project" value="TreeGrafter"/>
</dbReference>
<dbReference type="SMART" id="SM00862">
    <property type="entry name" value="Trans_reg_C"/>
    <property type="match status" value="1"/>
</dbReference>
<feature type="domain" description="Response regulatory" evidence="10">
    <location>
        <begin position="4"/>
        <end position="117"/>
    </location>
</feature>
<sequence>MDIQILVVEDDEHICNTVKTFLQNEGYQVDVSSDGDQALELFYDKNYHLVILDILLPGMCGLDLLKELRKISSAPVLMITALTDDASQLAAFNQEADDYVIKPFSMQILIKRAEALLRRSGTLQKEIRAGSLILYTESYKTLYDGQEISLTLREFEILLLLAQNKGKVISHESLLTKIWGYEFDGDESTVHTHIKNLRSKLPVNMIKTVRGIGYRLEVET</sequence>
<keyword evidence="13" id="KW-1185">Reference proteome</keyword>
<evidence type="ECO:0000259" key="10">
    <source>
        <dbReference type="PROSITE" id="PS50110"/>
    </source>
</evidence>
<dbReference type="InterPro" id="IPR036388">
    <property type="entry name" value="WH-like_DNA-bd_sf"/>
</dbReference>
<evidence type="ECO:0000256" key="9">
    <source>
        <dbReference type="PROSITE-ProRule" id="PRU01091"/>
    </source>
</evidence>
<protein>
    <recommendedName>
        <fullName evidence="1">Stage 0 sporulation protein A homolog</fullName>
    </recommendedName>
</protein>
<dbReference type="CDD" id="cd17574">
    <property type="entry name" value="REC_OmpR"/>
    <property type="match status" value="1"/>
</dbReference>
<reference evidence="12" key="2">
    <citation type="submission" date="2021-04" db="EMBL/GenBank/DDBJ databases">
        <authorList>
            <person name="Liu J."/>
        </authorList>
    </citation>
    <scope>NUCLEOTIDE SEQUENCE</scope>
    <source>
        <strain evidence="12">BAD-6</strain>
    </source>
</reference>
<gene>
    <name evidence="12" type="ORF">KCX82_17320</name>
</gene>
<evidence type="ECO:0000313" key="12">
    <source>
        <dbReference type="EMBL" id="MBR0599649.1"/>
    </source>
</evidence>
<dbReference type="RefSeq" id="WP_227019788.1">
    <property type="nucleotide sequence ID" value="NZ_JAGSND010000015.1"/>
</dbReference>
<organism evidence="12 13">
    <name type="scientific">Sinanaerobacter chloroacetimidivorans</name>
    <dbReference type="NCBI Taxonomy" id="2818044"/>
    <lineage>
        <taxon>Bacteria</taxon>
        <taxon>Bacillati</taxon>
        <taxon>Bacillota</taxon>
        <taxon>Clostridia</taxon>
        <taxon>Peptostreptococcales</taxon>
        <taxon>Anaerovoracaceae</taxon>
        <taxon>Sinanaerobacter</taxon>
    </lineage>
</organism>
<dbReference type="Pfam" id="PF00486">
    <property type="entry name" value="Trans_reg_C"/>
    <property type="match status" value="1"/>
</dbReference>
<dbReference type="Gene3D" id="1.10.10.10">
    <property type="entry name" value="Winged helix-like DNA-binding domain superfamily/Winged helix DNA-binding domain"/>
    <property type="match status" value="1"/>
</dbReference>
<evidence type="ECO:0000256" key="5">
    <source>
        <dbReference type="ARBA" id="ARBA00023125"/>
    </source>
</evidence>
<dbReference type="AlphaFoldDB" id="A0A8J8B2T3"/>
<evidence type="ECO:0000256" key="2">
    <source>
        <dbReference type="ARBA" id="ARBA00022553"/>
    </source>
</evidence>
<name>A0A8J8B2T3_9FIRM</name>
<dbReference type="PROSITE" id="PS50110">
    <property type="entry name" value="RESPONSE_REGULATORY"/>
    <property type="match status" value="1"/>
</dbReference>
<dbReference type="Gene3D" id="3.40.50.2300">
    <property type="match status" value="1"/>
</dbReference>
<keyword evidence="3" id="KW-0902">Two-component regulatory system</keyword>
<comment type="function">
    <text evidence="7">May play the central regulatory role in sporulation. It may be an element of the effector pathway responsible for the activation of sporulation genes in response to nutritional stress. Spo0A may act in concert with spo0H (a sigma factor) to control the expression of some genes that are critical to the sporulation process.</text>
</comment>
<evidence type="ECO:0000313" key="13">
    <source>
        <dbReference type="Proteomes" id="UP000675664"/>
    </source>
</evidence>
<dbReference type="FunFam" id="1.10.10.10:FF:000018">
    <property type="entry name" value="DNA-binding response regulator ResD"/>
    <property type="match status" value="1"/>
</dbReference>
<dbReference type="FunFam" id="3.40.50.2300:FF:000001">
    <property type="entry name" value="DNA-binding response regulator PhoB"/>
    <property type="match status" value="1"/>
</dbReference>
<dbReference type="PROSITE" id="PS51755">
    <property type="entry name" value="OMPR_PHOB"/>
    <property type="match status" value="1"/>
</dbReference>
<proteinExistence type="predicted"/>
<dbReference type="CDD" id="cd00383">
    <property type="entry name" value="trans_reg_C"/>
    <property type="match status" value="1"/>
</dbReference>
<evidence type="ECO:0000256" key="3">
    <source>
        <dbReference type="ARBA" id="ARBA00023012"/>
    </source>
</evidence>
<dbReference type="GO" id="GO:0005829">
    <property type="term" value="C:cytosol"/>
    <property type="evidence" value="ECO:0007669"/>
    <property type="project" value="TreeGrafter"/>
</dbReference>
<keyword evidence="4" id="KW-0805">Transcription regulation</keyword>
<evidence type="ECO:0000256" key="1">
    <source>
        <dbReference type="ARBA" id="ARBA00018672"/>
    </source>
</evidence>
<comment type="caution">
    <text evidence="12">The sequence shown here is derived from an EMBL/GenBank/DDBJ whole genome shotgun (WGS) entry which is preliminary data.</text>
</comment>
<dbReference type="Proteomes" id="UP000675664">
    <property type="component" value="Unassembled WGS sequence"/>
</dbReference>
<dbReference type="GO" id="GO:0000156">
    <property type="term" value="F:phosphorelay response regulator activity"/>
    <property type="evidence" value="ECO:0007669"/>
    <property type="project" value="TreeGrafter"/>
</dbReference>
<evidence type="ECO:0000256" key="4">
    <source>
        <dbReference type="ARBA" id="ARBA00023015"/>
    </source>
</evidence>